<accession>A0A1Y0IJK3</accession>
<evidence type="ECO:0000313" key="2">
    <source>
        <dbReference type="Proteomes" id="UP000195437"/>
    </source>
</evidence>
<dbReference type="AlphaFoldDB" id="A0A1Y0IJK3"/>
<organism evidence="1 2">
    <name type="scientific">Tumebacillus avium</name>
    <dbReference type="NCBI Taxonomy" id="1903704"/>
    <lineage>
        <taxon>Bacteria</taxon>
        <taxon>Bacillati</taxon>
        <taxon>Bacillota</taxon>
        <taxon>Bacilli</taxon>
        <taxon>Bacillales</taxon>
        <taxon>Alicyclobacillaceae</taxon>
        <taxon>Tumebacillus</taxon>
    </lineage>
</organism>
<dbReference type="SUPFAM" id="SSF82171">
    <property type="entry name" value="DPP6 N-terminal domain-like"/>
    <property type="match status" value="1"/>
</dbReference>
<sequence>MQDRVGLPESLEKAFEHLKSEPGDFELTKKRAAAWETVRQKGRRGLFLEKWKPFAAGLAGVAVAALAVLIPVQISEWQTAGKPKEVAPPFTYSQNAYEQKADYYRSLGFEVTNLNLETGLDFVYNDNTAYAIQHDKRTKLFDINSDDEVAYLAENGEYTALNVTSNNFAVADDQDDLYIVNNRTLQVQKIDTIGDVMWSLDWNVLPARLLFAQLDLHSRKQQIVSVEWKSGRVDLLLETNERYFNHAMPYYQSVAIDNGYEIKLLVEDGEGRHWREIARSEEGALQTYGIDSDFLHYTDKKALYRYDIRERKATKILATGGEQHIIRPGSSDNGYLISVFKENEPYQPLTSSAMRYGVLELWQVGLDGQAPKKLWEKADVPYTDRRLLELPVTAAKEQPDWIQLKAESSYDWVLMVNRKTDEVKELPVKQEQ</sequence>
<dbReference type="Proteomes" id="UP000195437">
    <property type="component" value="Chromosome"/>
</dbReference>
<keyword evidence="2" id="KW-1185">Reference proteome</keyword>
<dbReference type="KEGG" id="tum:CBW65_02195"/>
<dbReference type="RefSeq" id="WP_087455394.1">
    <property type="nucleotide sequence ID" value="NZ_CP021434.1"/>
</dbReference>
<protein>
    <submittedName>
        <fullName evidence="1">Uncharacterized protein</fullName>
    </submittedName>
</protein>
<reference evidence="2" key="1">
    <citation type="submission" date="2017-05" db="EMBL/GenBank/DDBJ databases">
        <authorList>
            <person name="Sung H."/>
        </authorList>
    </citation>
    <scope>NUCLEOTIDE SEQUENCE [LARGE SCALE GENOMIC DNA]</scope>
    <source>
        <strain evidence="2">AR23208</strain>
    </source>
</reference>
<evidence type="ECO:0000313" key="1">
    <source>
        <dbReference type="EMBL" id="ARU60006.1"/>
    </source>
</evidence>
<dbReference type="EMBL" id="CP021434">
    <property type="protein sequence ID" value="ARU60006.1"/>
    <property type="molecule type" value="Genomic_DNA"/>
</dbReference>
<name>A0A1Y0IJK3_9BACL</name>
<gene>
    <name evidence="1" type="ORF">CBW65_02195</name>
</gene>
<proteinExistence type="predicted"/>
<dbReference type="OrthoDB" id="2380062at2"/>